<gene>
    <name evidence="2" type="ORF">JDV76_05850</name>
</gene>
<comment type="caution">
    <text evidence="2">The sequence shown here is derived from an EMBL/GenBank/DDBJ whole genome shotgun (WGS) entry which is preliminary data.</text>
</comment>
<dbReference type="Pfam" id="PF09348">
    <property type="entry name" value="DUF1990"/>
    <property type="match status" value="1"/>
</dbReference>
<keyword evidence="3" id="KW-1185">Reference proteome</keyword>
<dbReference type="PANTHER" id="PTHR34202">
    <property type="entry name" value="UPF0548 PROTEIN"/>
    <property type="match status" value="1"/>
</dbReference>
<evidence type="ECO:0000313" key="3">
    <source>
        <dbReference type="Proteomes" id="UP000625574"/>
    </source>
</evidence>
<dbReference type="EMBL" id="JAEIOT010000007">
    <property type="protein sequence ID" value="MBI9000490.1"/>
    <property type="molecule type" value="Genomic_DNA"/>
</dbReference>
<protein>
    <submittedName>
        <fullName evidence="2">DUF1990 domain-containing protein</fullName>
    </submittedName>
</protein>
<evidence type="ECO:0000259" key="1">
    <source>
        <dbReference type="Pfam" id="PF09348"/>
    </source>
</evidence>
<name>A0ABS0VUP0_9CORY</name>
<sequence length="184" mass="20660">MDLHDVTGHWRQHWGEELTYPEDLMFTTLRMMDDPRPQPRLRAGPWRIIDETMVLGSGIDCHLRASERLLMWRAHRFAGVGVGAWRPATVGDVIRVRFAGTDSPCLILCANVEETTTRLVYGSLPGHVESGEEAFAVELGEDGTVRGRITAFSVHAWWLARAGAPVARAVQSLITRRYLRGMIP</sequence>
<organism evidence="2 3">
    <name type="scientific">Corynebacterium marambiense</name>
    <dbReference type="NCBI Taxonomy" id="2765364"/>
    <lineage>
        <taxon>Bacteria</taxon>
        <taxon>Bacillati</taxon>
        <taxon>Actinomycetota</taxon>
        <taxon>Actinomycetes</taxon>
        <taxon>Mycobacteriales</taxon>
        <taxon>Corynebacteriaceae</taxon>
        <taxon>Corynebacterium</taxon>
    </lineage>
</organism>
<dbReference type="Proteomes" id="UP000625574">
    <property type="component" value="Unassembled WGS sequence"/>
</dbReference>
<feature type="domain" description="DUF1990" evidence="1">
    <location>
        <begin position="46"/>
        <end position="180"/>
    </location>
</feature>
<evidence type="ECO:0000313" key="2">
    <source>
        <dbReference type="EMBL" id="MBI9000490.1"/>
    </source>
</evidence>
<accession>A0ABS0VUP0</accession>
<dbReference type="RefSeq" id="WP_198735939.1">
    <property type="nucleotide sequence ID" value="NZ_JAEIOT010000007.1"/>
</dbReference>
<dbReference type="PANTHER" id="PTHR34202:SF1">
    <property type="entry name" value="UPF0548 PROTEIN"/>
    <property type="match status" value="1"/>
</dbReference>
<reference evidence="2 3" key="1">
    <citation type="submission" date="2020-12" db="EMBL/GenBank/DDBJ databases">
        <title>Genome public.</title>
        <authorList>
            <person name="Sun Q."/>
        </authorList>
    </citation>
    <scope>NUCLEOTIDE SEQUENCE [LARGE SCALE GENOMIC DNA]</scope>
    <source>
        <strain evidence="2 3">CCM 8864</strain>
    </source>
</reference>
<proteinExistence type="predicted"/>
<dbReference type="InterPro" id="IPR018960">
    <property type="entry name" value="DUF1990"/>
</dbReference>